<keyword evidence="6" id="KW-1185">Reference proteome</keyword>
<dbReference type="GO" id="GO:0012505">
    <property type="term" value="C:endomembrane system"/>
    <property type="evidence" value="ECO:0007669"/>
    <property type="project" value="UniProtKB-SubCell"/>
</dbReference>
<reference evidence="5 6" key="1">
    <citation type="submission" date="2019-01" db="EMBL/GenBank/DDBJ databases">
        <title>Sphingomonas mucosissima sp. nov. and Sphingomonas desiccabilis sp. nov., from biological soil crusts in the Colorado Plateau, USA.</title>
        <authorList>
            <person name="Zhu D."/>
        </authorList>
    </citation>
    <scope>NUCLEOTIDE SEQUENCE [LARGE SCALE GENOMIC DNA]</scope>
    <source>
        <strain evidence="5 6">CP1D</strain>
    </source>
</reference>
<evidence type="ECO:0000256" key="1">
    <source>
        <dbReference type="ARBA" id="ARBA00004127"/>
    </source>
</evidence>
<evidence type="ECO:0000256" key="3">
    <source>
        <dbReference type="ARBA" id="ARBA00022989"/>
    </source>
</evidence>
<dbReference type="Pfam" id="PF02656">
    <property type="entry name" value="DUF202"/>
    <property type="match status" value="1"/>
</dbReference>
<dbReference type="EMBL" id="SDPT01000004">
    <property type="protein sequence ID" value="RXZ29952.1"/>
    <property type="molecule type" value="Genomic_DNA"/>
</dbReference>
<comment type="subcellular location">
    <subcellularLocation>
        <location evidence="1">Endomembrane system</location>
        <topology evidence="1">Multi-pass membrane protein</topology>
    </subcellularLocation>
</comment>
<dbReference type="Proteomes" id="UP000292347">
    <property type="component" value="Unassembled WGS sequence"/>
</dbReference>
<dbReference type="RefSeq" id="WP_129343539.1">
    <property type="nucleotide sequence ID" value="NZ_JACIDD010000004.1"/>
</dbReference>
<accession>A0A4Q2IP12</accession>
<name>A0A4Q2IP12_9SPHN</name>
<proteinExistence type="predicted"/>
<dbReference type="OrthoDB" id="582337at2"/>
<evidence type="ECO:0000313" key="6">
    <source>
        <dbReference type="Proteomes" id="UP000292347"/>
    </source>
</evidence>
<protein>
    <submittedName>
        <fullName evidence="5">DUF202 domain-containing protein</fullName>
    </submittedName>
</protein>
<sequence>MPDATDLDGGNPSRIGLAADRTMLASERTLAAWWRTALAALAAAVGFAKIAGDIGPPWLPRLAAMLPILLAGLVLFVAARRYVQTARRVEAECVERVPTVELWLGTGLLAALAVAVTVLVWSE</sequence>
<keyword evidence="2" id="KW-0812">Transmembrane</keyword>
<evidence type="ECO:0000313" key="5">
    <source>
        <dbReference type="EMBL" id="RXZ29952.1"/>
    </source>
</evidence>
<dbReference type="AlphaFoldDB" id="A0A4Q2IP12"/>
<comment type="caution">
    <text evidence="5">The sequence shown here is derived from an EMBL/GenBank/DDBJ whole genome shotgun (WGS) entry which is preliminary data.</text>
</comment>
<keyword evidence="3" id="KW-1133">Transmembrane helix</keyword>
<gene>
    <name evidence="5" type="ORF">EO081_16575</name>
</gene>
<dbReference type="InterPro" id="IPR003807">
    <property type="entry name" value="DUF202"/>
</dbReference>
<keyword evidence="4" id="KW-0472">Membrane</keyword>
<evidence type="ECO:0000256" key="4">
    <source>
        <dbReference type="ARBA" id="ARBA00023136"/>
    </source>
</evidence>
<evidence type="ECO:0000256" key="2">
    <source>
        <dbReference type="ARBA" id="ARBA00022692"/>
    </source>
</evidence>
<organism evidence="5 6">
    <name type="scientific">Sphingomonas desiccabilis</name>
    <dbReference type="NCBI Taxonomy" id="429134"/>
    <lineage>
        <taxon>Bacteria</taxon>
        <taxon>Pseudomonadati</taxon>
        <taxon>Pseudomonadota</taxon>
        <taxon>Alphaproteobacteria</taxon>
        <taxon>Sphingomonadales</taxon>
        <taxon>Sphingomonadaceae</taxon>
        <taxon>Sphingomonas</taxon>
    </lineage>
</organism>